<evidence type="ECO:0000313" key="3">
    <source>
        <dbReference type="Proteomes" id="UP000198757"/>
    </source>
</evidence>
<feature type="chain" id="PRO_5011626218" evidence="1">
    <location>
        <begin position="26"/>
        <end position="131"/>
    </location>
</feature>
<proteinExistence type="predicted"/>
<evidence type="ECO:0000256" key="1">
    <source>
        <dbReference type="SAM" id="SignalP"/>
    </source>
</evidence>
<keyword evidence="1" id="KW-0732">Signal</keyword>
<dbReference type="RefSeq" id="WP_090392839.1">
    <property type="nucleotide sequence ID" value="NZ_FMZO01000020.1"/>
</dbReference>
<feature type="signal peptide" evidence="1">
    <location>
        <begin position="1"/>
        <end position="25"/>
    </location>
</feature>
<reference evidence="3" key="1">
    <citation type="submission" date="2016-10" db="EMBL/GenBank/DDBJ databases">
        <authorList>
            <person name="Varghese N."/>
            <person name="Submissions S."/>
        </authorList>
    </citation>
    <scope>NUCLEOTIDE SEQUENCE [LARGE SCALE GENOMIC DNA]</scope>
    <source>
        <strain evidence="3">DSM 25811 / CCM 8410 / LMG 26954 / E90</strain>
    </source>
</reference>
<sequence>MKSSVLSFLIAAVVATTVSATPAIANDNAEKPVELEYIKSAKTELPIYQLRLNNLTKGTYAVAIKDETGDVLYNETLSGSKIVRNYQFDTALPASVKLTFEVSNVKNNSVKVYSVSKSSKTVEVVIVHEVK</sequence>
<dbReference type="AlphaFoldDB" id="A0A1G6ZYJ3"/>
<accession>A0A1G6ZYJ3</accession>
<dbReference type="EMBL" id="FMZO01000020">
    <property type="protein sequence ID" value="SDE07642.1"/>
    <property type="molecule type" value="Genomic_DNA"/>
</dbReference>
<dbReference type="Proteomes" id="UP000198757">
    <property type="component" value="Unassembled WGS sequence"/>
</dbReference>
<keyword evidence="3" id="KW-1185">Reference proteome</keyword>
<organism evidence="2 3">
    <name type="scientific">Niabella drilacis (strain DSM 25811 / CCM 8410 / CCUG 62505 / LMG 26954 / E90)</name>
    <dbReference type="NCBI Taxonomy" id="1285928"/>
    <lineage>
        <taxon>Bacteria</taxon>
        <taxon>Pseudomonadati</taxon>
        <taxon>Bacteroidota</taxon>
        <taxon>Chitinophagia</taxon>
        <taxon>Chitinophagales</taxon>
        <taxon>Chitinophagaceae</taxon>
        <taxon>Niabella</taxon>
    </lineage>
</organism>
<dbReference type="OrthoDB" id="679167at2"/>
<protein>
    <submittedName>
        <fullName evidence="2">Uncharacterized protein</fullName>
    </submittedName>
</protein>
<evidence type="ECO:0000313" key="2">
    <source>
        <dbReference type="EMBL" id="SDE07642.1"/>
    </source>
</evidence>
<name>A0A1G6ZYJ3_NIADE</name>
<gene>
    <name evidence="2" type="ORF">SAMN04487894_12015</name>
</gene>